<evidence type="ECO:0000313" key="2">
    <source>
        <dbReference type="Proteomes" id="UP000831796"/>
    </source>
</evidence>
<proteinExistence type="predicted"/>
<dbReference type="RefSeq" id="WP_244675909.1">
    <property type="nucleotide sequence ID" value="NZ_CP095046.1"/>
</dbReference>
<accession>A0A8T9QAK3</accession>
<dbReference type="EMBL" id="CP095046">
    <property type="protein sequence ID" value="UOQ72549.1"/>
    <property type="molecule type" value="Genomic_DNA"/>
</dbReference>
<reference evidence="1" key="1">
    <citation type="submission" date="2022-04" db="EMBL/GenBank/DDBJ databases">
        <title>Hymenobacter sp. isolated from the air.</title>
        <authorList>
            <person name="Won M."/>
            <person name="Lee C.-M."/>
            <person name="Woen H.-Y."/>
            <person name="Kwon S.-W."/>
        </authorList>
    </citation>
    <scope>NUCLEOTIDE SEQUENCE</scope>
    <source>
        <strain evidence="1">5116S-3</strain>
    </source>
</reference>
<dbReference type="AlphaFoldDB" id="A0A8T9QAK3"/>
<keyword evidence="2" id="KW-1185">Reference proteome</keyword>
<gene>
    <name evidence="1" type="ORF">MUN79_00655</name>
</gene>
<dbReference type="KEGG" id="hcu:MUN79_00655"/>
<dbReference type="Proteomes" id="UP000831796">
    <property type="component" value="Chromosome"/>
</dbReference>
<evidence type="ECO:0000313" key="1">
    <source>
        <dbReference type="EMBL" id="UOQ72549.1"/>
    </source>
</evidence>
<organism evidence="1 2">
    <name type="scientific">Hymenobacter cellulosilyticus</name>
    <dbReference type="NCBI Taxonomy" id="2932248"/>
    <lineage>
        <taxon>Bacteria</taxon>
        <taxon>Pseudomonadati</taxon>
        <taxon>Bacteroidota</taxon>
        <taxon>Cytophagia</taxon>
        <taxon>Cytophagales</taxon>
        <taxon>Hymenobacteraceae</taxon>
        <taxon>Hymenobacter</taxon>
    </lineage>
</organism>
<name>A0A8T9QAK3_9BACT</name>
<protein>
    <submittedName>
        <fullName evidence="1">Uncharacterized protein</fullName>
    </submittedName>
</protein>
<sequence>MQTVAARYPQVELLIQAHGPLLRLTLGDWALPDYAFFLATQLEAALHQYEATRTAELLPAGVALLRLGRADDDTPPYRYGGIFQAVSSGPKKHQAETASLRLDCHLPLRQKEGFLKELDALCQAFGLDVLHYLDQQVAAQVNLMLFFGNGRQGVGGAPLRYTNVEALASAVKLPIAAYNAQSGHLGTYPTHYPRQGPHVVRVVDAEFVL</sequence>